<dbReference type="InterPro" id="IPR031046">
    <property type="entry name" value="CARNS1"/>
</dbReference>
<keyword evidence="1" id="KW-0067">ATP-binding</keyword>
<dbReference type="GO" id="GO:0005524">
    <property type="term" value="F:ATP binding"/>
    <property type="evidence" value="ECO:0007669"/>
    <property type="project" value="UniProtKB-UniRule"/>
</dbReference>
<comment type="caution">
    <text evidence="3">The sequence shown here is derived from an EMBL/GenBank/DDBJ whole genome shotgun (WGS) entry which is preliminary data.</text>
</comment>
<dbReference type="Gene3D" id="3.30.470.20">
    <property type="entry name" value="ATP-grasp fold, B domain"/>
    <property type="match status" value="1"/>
</dbReference>
<dbReference type="SUPFAM" id="SSF56059">
    <property type="entry name" value="Glutathione synthetase ATP-binding domain-like"/>
    <property type="match status" value="1"/>
</dbReference>
<protein>
    <submittedName>
        <fullName evidence="3">Carnosine synthase</fullName>
        <ecNumber evidence="3">6.3.2.11</ecNumber>
    </submittedName>
</protein>
<dbReference type="GO" id="GO:0035499">
    <property type="term" value="P:carnosine biosynthetic process"/>
    <property type="evidence" value="ECO:0007669"/>
    <property type="project" value="InterPro"/>
</dbReference>
<gene>
    <name evidence="3" type="ORF">MGAL_10B087708</name>
</gene>
<dbReference type="PANTHER" id="PTHR48066:SF1">
    <property type="entry name" value="CARNOSINE SYNTHASE 1"/>
    <property type="match status" value="1"/>
</dbReference>
<accession>A0A8B6GBM5</accession>
<dbReference type="AlphaFoldDB" id="A0A8B6GBM5"/>
<dbReference type="Gene3D" id="3.40.50.20">
    <property type="match status" value="1"/>
</dbReference>
<feature type="domain" description="ATP-grasp" evidence="2">
    <location>
        <begin position="140"/>
        <end position="345"/>
    </location>
</feature>
<dbReference type="PROSITE" id="PS50975">
    <property type="entry name" value="ATP_GRASP"/>
    <property type="match status" value="1"/>
</dbReference>
<dbReference type="EC" id="6.3.2.11" evidence="3"/>
<dbReference type="GO" id="GO:0047730">
    <property type="term" value="F:carnosine synthase activity"/>
    <property type="evidence" value="ECO:0007669"/>
    <property type="project" value="UniProtKB-EC"/>
</dbReference>
<organism evidence="3 4">
    <name type="scientific">Mytilus galloprovincialis</name>
    <name type="common">Mediterranean mussel</name>
    <dbReference type="NCBI Taxonomy" id="29158"/>
    <lineage>
        <taxon>Eukaryota</taxon>
        <taxon>Metazoa</taxon>
        <taxon>Spiralia</taxon>
        <taxon>Lophotrochozoa</taxon>
        <taxon>Mollusca</taxon>
        <taxon>Bivalvia</taxon>
        <taxon>Autobranchia</taxon>
        <taxon>Pteriomorphia</taxon>
        <taxon>Mytilida</taxon>
        <taxon>Mytiloidea</taxon>
        <taxon>Mytilidae</taxon>
        <taxon>Mytilinae</taxon>
        <taxon>Mytilus</taxon>
    </lineage>
</organism>
<dbReference type="PANTHER" id="PTHR48066">
    <property type="entry name" value="CARNOSINE SYNTHASE 1"/>
    <property type="match status" value="1"/>
</dbReference>
<dbReference type="EMBL" id="UYJE01008192">
    <property type="protein sequence ID" value="VDI61811.1"/>
    <property type="molecule type" value="Genomic_DNA"/>
</dbReference>
<keyword evidence="3" id="KW-0436">Ligase</keyword>
<reference evidence="3" key="1">
    <citation type="submission" date="2018-11" db="EMBL/GenBank/DDBJ databases">
        <authorList>
            <person name="Alioto T."/>
            <person name="Alioto T."/>
        </authorList>
    </citation>
    <scope>NUCLEOTIDE SEQUENCE</scope>
</reference>
<evidence type="ECO:0000313" key="3">
    <source>
        <dbReference type="EMBL" id="VDI61811.1"/>
    </source>
</evidence>
<keyword evidence="4" id="KW-1185">Reference proteome</keyword>
<dbReference type="InterPro" id="IPR011761">
    <property type="entry name" value="ATP-grasp"/>
</dbReference>
<name>A0A8B6GBM5_MYTGA</name>
<sequence length="406" mass="45601">MANTEQKIVHNDDKNKSDIGELSGKTVLIVGTSGPGLHFLWKILQDLNIKVILVDPLEENHGRRFVEVFIQYNYLEDYVHRYENHANTILRLLGDRKAQLSACISFDEKTIHLTAILCQKLGLVGIDPDAARTSQSKQLTYEALKDGLDTSKYSPLSFRIENVSDIVNTKGLLFPAILKPECGSNSEGITEVTSVDDCVSKYTKLQGAFGKDWNVKGFSNAMVLMEYLPGISHHIEIVLFHGALLIALVSDMGPKLPGVFADTTTCFPTCLSERLKGEIIKAAFDCCRKIGLDNGVYNVEMKLTNAGFKMIEINTRPGCYRRCAVFKTTNSIDLHVTNVLIKCGIKPELQGENMNYAVGCFLYSFAHKRQLRDPIVQRKIIKLQQQNQLIYFERCKIAECEKPFPK</sequence>
<keyword evidence="1" id="KW-0547">Nucleotide-binding</keyword>
<proteinExistence type="predicted"/>
<dbReference type="Proteomes" id="UP000596742">
    <property type="component" value="Unassembled WGS sequence"/>
</dbReference>
<evidence type="ECO:0000313" key="4">
    <source>
        <dbReference type="Proteomes" id="UP000596742"/>
    </source>
</evidence>
<dbReference type="OrthoDB" id="434648at2759"/>
<dbReference type="Pfam" id="PF13535">
    <property type="entry name" value="ATP-grasp_4"/>
    <property type="match status" value="1"/>
</dbReference>
<evidence type="ECO:0000256" key="1">
    <source>
        <dbReference type="PROSITE-ProRule" id="PRU00409"/>
    </source>
</evidence>
<evidence type="ECO:0000259" key="2">
    <source>
        <dbReference type="PROSITE" id="PS50975"/>
    </source>
</evidence>
<dbReference type="GO" id="GO:0016887">
    <property type="term" value="F:ATP hydrolysis activity"/>
    <property type="evidence" value="ECO:0007669"/>
    <property type="project" value="InterPro"/>
</dbReference>
<dbReference type="GO" id="GO:0046872">
    <property type="term" value="F:metal ion binding"/>
    <property type="evidence" value="ECO:0007669"/>
    <property type="project" value="InterPro"/>
</dbReference>